<organism evidence="2">
    <name type="scientific">hydrothermal vent metagenome</name>
    <dbReference type="NCBI Taxonomy" id="652676"/>
    <lineage>
        <taxon>unclassified sequences</taxon>
        <taxon>metagenomes</taxon>
        <taxon>ecological metagenomes</taxon>
    </lineage>
</organism>
<dbReference type="Gene3D" id="3.40.250.10">
    <property type="entry name" value="Rhodanese-like domain"/>
    <property type="match status" value="1"/>
</dbReference>
<protein>
    <recommendedName>
        <fullName evidence="1">Rhodanese domain-containing protein</fullName>
    </recommendedName>
</protein>
<dbReference type="SMART" id="SM00450">
    <property type="entry name" value="RHOD"/>
    <property type="match status" value="1"/>
</dbReference>
<dbReference type="InterPro" id="IPR036873">
    <property type="entry name" value="Rhodanese-like_dom_sf"/>
</dbReference>
<feature type="domain" description="Rhodanese" evidence="1">
    <location>
        <begin position="51"/>
        <end position="146"/>
    </location>
</feature>
<dbReference type="InterPro" id="IPR001763">
    <property type="entry name" value="Rhodanese-like_dom"/>
</dbReference>
<name>A0A3B0YXQ2_9ZZZZ</name>
<dbReference type="AlphaFoldDB" id="A0A3B0YXQ2"/>
<dbReference type="PANTHER" id="PTHR43031:SF1">
    <property type="entry name" value="PYRIDINE NUCLEOTIDE-DISULPHIDE OXIDOREDUCTASE"/>
    <property type="match status" value="1"/>
</dbReference>
<reference evidence="2" key="1">
    <citation type="submission" date="2018-06" db="EMBL/GenBank/DDBJ databases">
        <authorList>
            <person name="Zhirakovskaya E."/>
        </authorList>
    </citation>
    <scope>NUCLEOTIDE SEQUENCE</scope>
</reference>
<dbReference type="EMBL" id="UOFL01000041">
    <property type="protein sequence ID" value="VAW73176.1"/>
    <property type="molecule type" value="Genomic_DNA"/>
</dbReference>
<accession>A0A3B0YXQ2</accession>
<proteinExistence type="predicted"/>
<dbReference type="PROSITE" id="PS50206">
    <property type="entry name" value="RHODANESE_3"/>
    <property type="match status" value="1"/>
</dbReference>
<gene>
    <name evidence="2" type="ORF">MNBD_GAMMA12-547</name>
</gene>
<dbReference type="SUPFAM" id="SSF52821">
    <property type="entry name" value="Rhodanese/Cell cycle control phosphatase"/>
    <property type="match status" value="2"/>
</dbReference>
<evidence type="ECO:0000259" key="1">
    <source>
        <dbReference type="PROSITE" id="PS50206"/>
    </source>
</evidence>
<dbReference type="CDD" id="cd00158">
    <property type="entry name" value="RHOD"/>
    <property type="match status" value="1"/>
</dbReference>
<dbReference type="InterPro" id="IPR050229">
    <property type="entry name" value="GlpE_sulfurtransferase"/>
</dbReference>
<evidence type="ECO:0000313" key="2">
    <source>
        <dbReference type="EMBL" id="VAW73176.1"/>
    </source>
</evidence>
<dbReference type="PANTHER" id="PTHR43031">
    <property type="entry name" value="FAD-DEPENDENT OXIDOREDUCTASE"/>
    <property type="match status" value="1"/>
</dbReference>
<sequence>MSIATLTITRNCLVFLLLLSSFNVICLAVDFPLRDKYPNVPVYSAAQLKQDFSKVIIIDVRTKFEYSVVRMNGAKHISVAKMTFVEQLKVVRTRKSNKKIIFYCNGNTCSKSYTAVTKAKKAGFNNVYAYDAGIFAWVKQYPELASLLGQSPVHQFAIIKKKTLQAKLLDFRQFQQAASISNSLVIDIRDPRQRKLSIGLVDTKIPLDKLTNFLKRGTWKNRDLLIYDNVGRQVTWLQYLLMAHGYTRYHFLEKGARGTVSAPLIN</sequence>
<dbReference type="Pfam" id="PF00581">
    <property type="entry name" value="Rhodanese"/>
    <property type="match status" value="1"/>
</dbReference>